<dbReference type="InterPro" id="IPR029044">
    <property type="entry name" value="Nucleotide-diphossugar_trans"/>
</dbReference>
<proteinExistence type="predicted"/>
<comment type="caution">
    <text evidence="1">The sequence shown here is derived from an EMBL/GenBank/DDBJ whole genome shotgun (WGS) entry which is preliminary data.</text>
</comment>
<protein>
    <recommendedName>
        <fullName evidence="3">Glycosyltransferase</fullName>
    </recommendedName>
</protein>
<evidence type="ECO:0000313" key="1">
    <source>
        <dbReference type="EMBL" id="KDS35111.1"/>
    </source>
</evidence>
<accession>A0AB34L492</accession>
<organism evidence="1 2">
    <name type="scientific">Parabacteroides distasonis str. 3776 D15 i</name>
    <dbReference type="NCBI Taxonomy" id="1339342"/>
    <lineage>
        <taxon>Bacteria</taxon>
        <taxon>Pseudomonadati</taxon>
        <taxon>Bacteroidota</taxon>
        <taxon>Bacteroidia</taxon>
        <taxon>Bacteroidales</taxon>
        <taxon>Tannerellaceae</taxon>
        <taxon>Parabacteroides</taxon>
    </lineage>
</organism>
<gene>
    <name evidence="1" type="ORF">M091_2738</name>
</gene>
<name>A0AB34L492_PARDI</name>
<dbReference type="EMBL" id="JNHK01000096">
    <property type="protein sequence ID" value="KDS35111.1"/>
    <property type="molecule type" value="Genomic_DNA"/>
</dbReference>
<dbReference type="AlphaFoldDB" id="A0AB34L492"/>
<dbReference type="Proteomes" id="UP000027850">
    <property type="component" value="Unassembled WGS sequence"/>
</dbReference>
<evidence type="ECO:0008006" key="3">
    <source>
        <dbReference type="Google" id="ProtNLM"/>
    </source>
</evidence>
<dbReference type="SUPFAM" id="SSF53448">
    <property type="entry name" value="Nucleotide-diphospho-sugar transferases"/>
    <property type="match status" value="1"/>
</dbReference>
<reference evidence="1 2" key="1">
    <citation type="submission" date="2014-04" db="EMBL/GenBank/DDBJ databases">
        <authorList>
            <person name="Sears C."/>
            <person name="Carroll K."/>
            <person name="Sack B.R."/>
            <person name="Qadri F."/>
            <person name="Myers L.L."/>
            <person name="Chung G.-T."/>
            <person name="Escheverria P."/>
            <person name="Fraser C.M."/>
            <person name="Sadzewicz L."/>
            <person name="Shefchek K.A."/>
            <person name="Tallon L."/>
            <person name="Das S.P."/>
            <person name="Daugherty S."/>
            <person name="Mongodin E.F."/>
        </authorList>
    </citation>
    <scope>NUCLEOTIDE SEQUENCE [LARGE SCALE GENOMIC DNA]</scope>
    <source>
        <strain evidence="1 2">3776 D15 i</strain>
    </source>
</reference>
<sequence length="280" mass="33311">MLVMNNVDNSEVIMKIRLLLNSIIGNVLKFKVWFHLLLNIPPKKSSKCAKNVVVSLTSYGRRVSKSVPYTIFSILKQTVEPEEIVLWLDYDNWNKDNLPFSLRRMIEWKRLKVMFCKDIRSYTKLIPALEEYSDKAIVTVDDDVYYSSNLIYGLYKQYVLFPNKILFYYSYTYSYKNGYKCTFPIGERGVLYPPKVLDEMVFNEQLRSELCPLLDDLWFYVMARLSGADFLPVSQIGLHYYHVDLFYQWFHKGSRLYDVVKTENKDTLWRLLVYFNLVKE</sequence>
<evidence type="ECO:0000313" key="2">
    <source>
        <dbReference type="Proteomes" id="UP000027850"/>
    </source>
</evidence>